<evidence type="ECO:0000259" key="1">
    <source>
        <dbReference type="PROSITE" id="PS51186"/>
    </source>
</evidence>
<sequence>MTDIIVKPTTAADIPALRLVLDGTELFPSDVLVEMMTPYLEGQSEAFWLSCHVQNVAVGLAYTAPEALTNGTWNMLALAVLPEVHGQGCGAALVSGVEERLRLMGQRMIIVETSGTEAFSTARHFYVAAGYEEEARIRDFWDKGDDKVVFRKAL</sequence>
<dbReference type="Pfam" id="PF13508">
    <property type="entry name" value="Acetyltransf_7"/>
    <property type="match status" value="1"/>
</dbReference>
<dbReference type="PROSITE" id="PS51186">
    <property type="entry name" value="GNAT"/>
    <property type="match status" value="1"/>
</dbReference>
<dbReference type="InterPro" id="IPR000182">
    <property type="entry name" value="GNAT_dom"/>
</dbReference>
<evidence type="ECO:0000313" key="2">
    <source>
        <dbReference type="EMBL" id="WYK18930.1"/>
    </source>
</evidence>
<dbReference type="Proteomes" id="UP001281305">
    <property type="component" value="Chromosome"/>
</dbReference>
<dbReference type="CDD" id="cd04301">
    <property type="entry name" value="NAT_SF"/>
    <property type="match status" value="1"/>
</dbReference>
<dbReference type="InterPro" id="IPR016181">
    <property type="entry name" value="Acyl_CoA_acyltransferase"/>
</dbReference>
<organism evidence="2 3">
    <name type="scientific">Roseovarius rhodophyticola</name>
    <dbReference type="NCBI Taxonomy" id="3080827"/>
    <lineage>
        <taxon>Bacteria</taxon>
        <taxon>Pseudomonadati</taxon>
        <taxon>Pseudomonadota</taxon>
        <taxon>Alphaproteobacteria</taxon>
        <taxon>Rhodobacterales</taxon>
        <taxon>Roseobacteraceae</taxon>
        <taxon>Roseovarius</taxon>
    </lineage>
</organism>
<feature type="domain" description="N-acetyltransferase" evidence="1">
    <location>
        <begin position="4"/>
        <end position="154"/>
    </location>
</feature>
<dbReference type="SUPFAM" id="SSF55729">
    <property type="entry name" value="Acyl-CoA N-acyltransferases (Nat)"/>
    <property type="match status" value="1"/>
</dbReference>
<reference evidence="2 3" key="1">
    <citation type="submission" date="2024-02" db="EMBL/GenBank/DDBJ databases">
        <title>Roseovarius strain W115 nov., isolated from a marine algae.</title>
        <authorList>
            <person name="Lee M.W."/>
            <person name="Lee J.K."/>
            <person name="Kim J.M."/>
            <person name="Choi D.G."/>
            <person name="Baek J.H."/>
            <person name="Bayburt H."/>
            <person name="Jung J.J."/>
            <person name="Han D.M."/>
            <person name="Jeon C.O."/>
        </authorList>
    </citation>
    <scope>NUCLEOTIDE SEQUENCE [LARGE SCALE GENOMIC DNA]</scope>
    <source>
        <strain evidence="2 3">W115</strain>
    </source>
</reference>
<dbReference type="RefSeq" id="WP_317055613.1">
    <property type="nucleotide sequence ID" value="NZ_CP146606.1"/>
</dbReference>
<protein>
    <submittedName>
        <fullName evidence="2">GNAT family N-acetyltransferase</fullName>
    </submittedName>
</protein>
<accession>A0ABZ2TIH6</accession>
<keyword evidence="3" id="KW-1185">Reference proteome</keyword>
<dbReference type="EMBL" id="CP146606">
    <property type="protein sequence ID" value="WYK18930.1"/>
    <property type="molecule type" value="Genomic_DNA"/>
</dbReference>
<dbReference type="Gene3D" id="3.40.630.30">
    <property type="match status" value="1"/>
</dbReference>
<proteinExistence type="predicted"/>
<gene>
    <name evidence="2" type="ORF">RZS32_003325</name>
</gene>
<name>A0ABZ2TIH6_9RHOB</name>
<evidence type="ECO:0000313" key="3">
    <source>
        <dbReference type="Proteomes" id="UP001281305"/>
    </source>
</evidence>